<dbReference type="PRINTS" id="PR00888">
    <property type="entry name" value="SM22CALPONIN"/>
</dbReference>
<organism evidence="11 12">
    <name type="scientific">Cairina moschata</name>
    <name type="common">Muscovy duck</name>
    <dbReference type="NCBI Taxonomy" id="8855"/>
    <lineage>
        <taxon>Eukaryota</taxon>
        <taxon>Metazoa</taxon>
        <taxon>Chordata</taxon>
        <taxon>Craniata</taxon>
        <taxon>Vertebrata</taxon>
        <taxon>Euteleostomi</taxon>
        <taxon>Archelosauria</taxon>
        <taxon>Archosauria</taxon>
        <taxon>Dinosauria</taxon>
        <taxon>Saurischia</taxon>
        <taxon>Theropoda</taxon>
        <taxon>Coelurosauria</taxon>
        <taxon>Aves</taxon>
        <taxon>Neognathae</taxon>
        <taxon>Galloanserae</taxon>
        <taxon>Anseriformes</taxon>
        <taxon>Anatidae</taxon>
        <taxon>Anatinae</taxon>
        <taxon>Cairina</taxon>
    </lineage>
</organism>
<dbReference type="PROSITE" id="PS01052">
    <property type="entry name" value="CALPONIN_1"/>
    <property type="match status" value="1"/>
</dbReference>
<dbReference type="GO" id="GO:0005516">
    <property type="term" value="F:calmodulin binding"/>
    <property type="evidence" value="ECO:0007669"/>
    <property type="project" value="UniProtKB-KW"/>
</dbReference>
<keyword evidence="6 8" id="KW-0009">Actin-binding</keyword>
<evidence type="ECO:0000256" key="2">
    <source>
        <dbReference type="ARBA" id="ARBA00022553"/>
    </source>
</evidence>
<protein>
    <recommendedName>
        <fullName evidence="8">Calponin</fullName>
    </recommendedName>
</protein>
<dbReference type="InterPro" id="IPR050606">
    <property type="entry name" value="Calponin-like"/>
</dbReference>
<evidence type="ECO:0000256" key="9">
    <source>
        <dbReference type="SAM" id="MobiDB-lite"/>
    </source>
</evidence>
<evidence type="ECO:0000256" key="6">
    <source>
        <dbReference type="ARBA" id="ARBA00023203"/>
    </source>
</evidence>
<dbReference type="GO" id="GO:0007015">
    <property type="term" value="P:actin filament organization"/>
    <property type="evidence" value="ECO:0007669"/>
    <property type="project" value="TreeGrafter"/>
</dbReference>
<dbReference type="GO" id="GO:0005925">
    <property type="term" value="C:focal adhesion"/>
    <property type="evidence" value="ECO:0007669"/>
    <property type="project" value="TreeGrafter"/>
</dbReference>
<evidence type="ECO:0000256" key="8">
    <source>
        <dbReference type="RuleBase" id="RU361224"/>
    </source>
</evidence>
<reference evidence="11" key="2">
    <citation type="submission" date="2025-08" db="UniProtKB">
        <authorList>
            <consortium name="Ensembl"/>
        </authorList>
    </citation>
    <scope>IDENTIFICATION</scope>
</reference>
<feature type="compositionally biased region" description="Pro residues" evidence="9">
    <location>
        <begin position="350"/>
        <end position="365"/>
    </location>
</feature>
<evidence type="ECO:0000256" key="5">
    <source>
        <dbReference type="ARBA" id="ARBA00022990"/>
    </source>
</evidence>
<dbReference type="PROSITE" id="PS51122">
    <property type="entry name" value="CALPONIN_2"/>
    <property type="match status" value="1"/>
</dbReference>
<dbReference type="InterPro" id="IPR000557">
    <property type="entry name" value="Calponin_repeat"/>
</dbReference>
<feature type="region of interest" description="Disordered" evidence="9">
    <location>
        <begin position="1"/>
        <end position="371"/>
    </location>
</feature>
<dbReference type="CDD" id="cd21283">
    <property type="entry name" value="CH_CNN2"/>
    <property type="match status" value="1"/>
</dbReference>
<feature type="compositionally biased region" description="Basic and acidic residues" evidence="9">
    <location>
        <begin position="9"/>
        <end position="19"/>
    </location>
</feature>
<keyword evidence="2" id="KW-0597">Phosphoprotein</keyword>
<dbReference type="PANTHER" id="PTHR47385">
    <property type="entry name" value="CALPONIN"/>
    <property type="match status" value="1"/>
</dbReference>
<feature type="compositionally biased region" description="Gly residues" evidence="9">
    <location>
        <begin position="148"/>
        <end position="158"/>
    </location>
</feature>
<dbReference type="PROSITE" id="PS50021">
    <property type="entry name" value="CH"/>
    <property type="match status" value="1"/>
</dbReference>
<keyword evidence="5" id="KW-0007">Acetylation</keyword>
<dbReference type="InterPro" id="IPR003096">
    <property type="entry name" value="SM22_calponin"/>
</dbReference>
<dbReference type="Gene3D" id="1.10.418.10">
    <property type="entry name" value="Calponin-like domain"/>
    <property type="match status" value="1"/>
</dbReference>
<dbReference type="InterPro" id="IPR001715">
    <property type="entry name" value="CH_dom"/>
</dbReference>
<dbReference type="SMART" id="SM00033">
    <property type="entry name" value="CH"/>
    <property type="match status" value="1"/>
</dbReference>
<reference evidence="11" key="1">
    <citation type="submission" date="2018-09" db="EMBL/GenBank/DDBJ databases">
        <title>Common duck and Muscovy duck high density SNP chip.</title>
        <authorList>
            <person name="Vignal A."/>
            <person name="Thebault N."/>
            <person name="Warren W.C."/>
        </authorList>
    </citation>
    <scope>NUCLEOTIDE SEQUENCE [LARGE SCALE GENOMIC DNA]</scope>
</reference>
<feature type="compositionally biased region" description="Basic residues" evidence="9">
    <location>
        <begin position="264"/>
        <end position="276"/>
    </location>
</feature>
<keyword evidence="12" id="KW-1185">Reference proteome</keyword>
<feature type="domain" description="Calponin-homology (CH)" evidence="10">
    <location>
        <begin position="410"/>
        <end position="514"/>
    </location>
</feature>
<dbReference type="InterPro" id="IPR001997">
    <property type="entry name" value="Calponin/LIMCH1"/>
</dbReference>
<evidence type="ECO:0000256" key="7">
    <source>
        <dbReference type="ARBA" id="ARBA00025109"/>
    </source>
</evidence>
<evidence type="ECO:0000313" key="12">
    <source>
        <dbReference type="Proteomes" id="UP000694556"/>
    </source>
</evidence>
<feature type="compositionally biased region" description="Low complexity" evidence="9">
    <location>
        <begin position="137"/>
        <end position="147"/>
    </location>
</feature>
<feature type="compositionally biased region" description="Low complexity" evidence="9">
    <location>
        <begin position="254"/>
        <end position="263"/>
    </location>
</feature>
<feature type="compositionally biased region" description="Basic and acidic residues" evidence="9">
    <location>
        <begin position="606"/>
        <end position="619"/>
    </location>
</feature>
<feature type="compositionally biased region" description="Pro residues" evidence="9">
    <location>
        <begin position="98"/>
        <end position="119"/>
    </location>
</feature>
<comment type="similarity">
    <text evidence="1 8">Belongs to the calponin family.</text>
</comment>
<dbReference type="AlphaFoldDB" id="A0A8C3BH56"/>
<dbReference type="Ensembl" id="ENSCMMT00000007103.1">
    <property type="protein sequence ID" value="ENSCMMP00000006393.1"/>
    <property type="gene ID" value="ENSCMMG00000004090.1"/>
</dbReference>
<feature type="region of interest" description="Disordered" evidence="9">
    <location>
        <begin position="595"/>
        <end position="630"/>
    </location>
</feature>
<dbReference type="GO" id="GO:0015629">
    <property type="term" value="C:actin cytoskeleton"/>
    <property type="evidence" value="ECO:0007669"/>
    <property type="project" value="TreeGrafter"/>
</dbReference>
<dbReference type="FunFam" id="1.10.418.10:FF:000040">
    <property type="entry name" value="Calponin"/>
    <property type="match status" value="1"/>
</dbReference>
<dbReference type="PRINTS" id="PR00889">
    <property type="entry name" value="CALPONIN"/>
</dbReference>
<name>A0A8C3BH56_CAIMO</name>
<accession>A0A8C3BH56</accession>
<dbReference type="Pfam" id="PF00402">
    <property type="entry name" value="Calponin"/>
    <property type="match status" value="2"/>
</dbReference>
<sequence length="723" mass="74548">NRKKPNVQRGREAGRKGDPGHPLGAAWGSVPALPGGISEGFCCAAPHGGAEGPRGGRAPPGPGPWGSGPAARGWGHRGEQGAPGAHPWDAPGLTSPAQPSPAPAAPRDPRLGPQPPRPVCGPRTDSPPAQPIREAARSPSAGQSRGSGRAGGEQGAGRGSRPVRTLPRPGARRAARGRLPGPAQRAAGGSAGARDAGAPPGPPCGAGRGPGPPRLCHLPAAARGAPPDGTGRERAVATGGRGRGREALGGGRVAAGARGSAPVARRRAPGRARVRGGTRVCAAGGGEPQPAGVSARVRLQARTPGSGGSGDPRDPRGSVSGCAGPPPRSGRSCPYLGISAPANQRGGAGPDPPRPARTPPAPPGPARCRRSPLRCPLRCRRAMSSSQFNKGPSYGLSAEVKNRLAQKYDPQKEAELRTWIESVTGQQIGPDFQKGLKDGVILCELMNKLQPNAVRKINRSAQNWHQLENLSNFIKAMASYGMNPVDLFEANDLFESGNLTQVQVSLLALAGMAKTKGMQSGVDIGVKYSEKQQRNFDEAKMKAGQCVIGLQMGTNKCASQSGMTAYGTRRHLYDPKNQILPPMDHSTISLQMGTNKCASQGGSRAAARDRPCQEVDPRPARTQCRAPPPPAPCATAPRCRGLPGGHLPSHAWFPCVDEAPGQQRGGTGARAAGEAKSLPAGRSQPAGVAKSTLTSRPWHPAQCCGKSRGFVSLCALLEPRGRF</sequence>
<dbReference type="InterPro" id="IPR036872">
    <property type="entry name" value="CH_dom_sf"/>
</dbReference>
<reference evidence="11" key="3">
    <citation type="submission" date="2025-09" db="UniProtKB">
        <authorList>
            <consortium name="Ensembl"/>
        </authorList>
    </citation>
    <scope>IDENTIFICATION</scope>
</reference>
<dbReference type="GO" id="GO:0051015">
    <property type="term" value="F:actin filament binding"/>
    <property type="evidence" value="ECO:0007669"/>
    <property type="project" value="TreeGrafter"/>
</dbReference>
<dbReference type="Proteomes" id="UP000694556">
    <property type="component" value="Chromosome 29"/>
</dbReference>
<evidence type="ECO:0000313" key="11">
    <source>
        <dbReference type="Ensembl" id="ENSCMMP00000006393.1"/>
    </source>
</evidence>
<dbReference type="Pfam" id="PF00307">
    <property type="entry name" value="CH"/>
    <property type="match status" value="1"/>
</dbReference>
<evidence type="ECO:0000259" key="10">
    <source>
        <dbReference type="PROSITE" id="PS50021"/>
    </source>
</evidence>
<dbReference type="GO" id="GO:0031032">
    <property type="term" value="P:actomyosin structure organization"/>
    <property type="evidence" value="ECO:0007669"/>
    <property type="project" value="InterPro"/>
</dbReference>
<feature type="region of interest" description="Disordered" evidence="9">
    <location>
        <begin position="661"/>
        <end position="693"/>
    </location>
</feature>
<proteinExistence type="inferred from homology"/>
<evidence type="ECO:0000256" key="4">
    <source>
        <dbReference type="ARBA" id="ARBA00022860"/>
    </source>
</evidence>
<evidence type="ECO:0000256" key="3">
    <source>
        <dbReference type="ARBA" id="ARBA00022737"/>
    </source>
</evidence>
<keyword evidence="3" id="KW-0677">Repeat</keyword>
<feature type="compositionally biased region" description="Low complexity" evidence="9">
    <location>
        <begin position="177"/>
        <end position="198"/>
    </location>
</feature>
<keyword evidence="4 8" id="KW-0112">Calmodulin-binding</keyword>
<dbReference type="PANTHER" id="PTHR47385:SF7">
    <property type="entry name" value="CALPONIN-2"/>
    <property type="match status" value="1"/>
</dbReference>
<evidence type="ECO:0000256" key="1">
    <source>
        <dbReference type="ARBA" id="ARBA00009631"/>
    </source>
</evidence>
<dbReference type="SUPFAM" id="SSF47576">
    <property type="entry name" value="Calponin-homology domain, CH-domain"/>
    <property type="match status" value="1"/>
</dbReference>
<comment type="function">
    <text evidence="7 8">Thin filament-associated protein that is implicated in the regulation and modulation of smooth muscle contraction. It is capable of binding to actin, calmodulin and tropomyosin. The interaction of calponin with actin inhibits the actomyosin Mg-ATPase activity.</text>
</comment>